<reference evidence="2" key="1">
    <citation type="journal article" date="2020" name="Stud. Mycol.">
        <title>101 Dothideomycetes genomes: a test case for predicting lifestyles and emergence of pathogens.</title>
        <authorList>
            <person name="Haridas S."/>
            <person name="Albert R."/>
            <person name="Binder M."/>
            <person name="Bloem J."/>
            <person name="Labutti K."/>
            <person name="Salamov A."/>
            <person name="Andreopoulos B."/>
            <person name="Baker S."/>
            <person name="Barry K."/>
            <person name="Bills G."/>
            <person name="Bluhm B."/>
            <person name="Cannon C."/>
            <person name="Castanera R."/>
            <person name="Culley D."/>
            <person name="Daum C."/>
            <person name="Ezra D."/>
            <person name="Gonzalez J."/>
            <person name="Henrissat B."/>
            <person name="Kuo A."/>
            <person name="Liang C."/>
            <person name="Lipzen A."/>
            <person name="Lutzoni F."/>
            <person name="Magnuson J."/>
            <person name="Mondo S."/>
            <person name="Nolan M."/>
            <person name="Ohm R."/>
            <person name="Pangilinan J."/>
            <person name="Park H.-J."/>
            <person name="Ramirez L."/>
            <person name="Alfaro M."/>
            <person name="Sun H."/>
            <person name="Tritt A."/>
            <person name="Yoshinaga Y."/>
            <person name="Zwiers L.-H."/>
            <person name="Turgeon B."/>
            <person name="Goodwin S."/>
            <person name="Spatafora J."/>
            <person name="Crous P."/>
            <person name="Grigoriev I."/>
        </authorList>
    </citation>
    <scope>NUCLEOTIDE SEQUENCE</scope>
    <source>
        <strain evidence="2">CBS 125425</strain>
    </source>
</reference>
<accession>A0A9P4QUQ1</accession>
<proteinExistence type="predicted"/>
<dbReference type="PANTHER" id="PTHR38886">
    <property type="entry name" value="SESA DOMAIN-CONTAINING PROTEIN"/>
    <property type="match status" value="1"/>
</dbReference>
<dbReference type="PANTHER" id="PTHR38886:SF1">
    <property type="entry name" value="NACHT-NTPASE AND P-LOOP NTPASES N-TERMINAL DOMAIN-CONTAINING PROTEIN"/>
    <property type="match status" value="1"/>
</dbReference>
<dbReference type="OrthoDB" id="3045089at2759"/>
<comment type="caution">
    <text evidence="2">The sequence shown here is derived from an EMBL/GenBank/DDBJ whole genome shotgun (WGS) entry which is preliminary data.</text>
</comment>
<dbReference type="Proteomes" id="UP000799444">
    <property type="component" value="Unassembled WGS sequence"/>
</dbReference>
<evidence type="ECO:0000313" key="2">
    <source>
        <dbReference type="EMBL" id="KAF2731935.1"/>
    </source>
</evidence>
<name>A0A9P4QUQ1_9PLEO</name>
<protein>
    <recommendedName>
        <fullName evidence="1">Ubiquitin-like domain-containing protein</fullName>
    </recommendedName>
</protein>
<gene>
    <name evidence="2" type="ORF">EJ04DRAFT_358462</name>
</gene>
<organism evidence="2 3">
    <name type="scientific">Polyplosphaeria fusca</name>
    <dbReference type="NCBI Taxonomy" id="682080"/>
    <lineage>
        <taxon>Eukaryota</taxon>
        <taxon>Fungi</taxon>
        <taxon>Dikarya</taxon>
        <taxon>Ascomycota</taxon>
        <taxon>Pezizomycotina</taxon>
        <taxon>Dothideomycetes</taxon>
        <taxon>Pleosporomycetidae</taxon>
        <taxon>Pleosporales</taxon>
        <taxon>Tetraplosphaeriaceae</taxon>
        <taxon>Polyplosphaeria</taxon>
    </lineage>
</organism>
<sequence length="372" mass="41452">MVAPAFGFSVGDFIAGTKIAIDILGAFKEAGGASSKYASEVMFLECLSATMKQIEEYFSKTFDVGARDTFTALLKLIDGPIMEFKIFLDNYHTSLSRNSTKSRFGKAPKIVTYTLRSLAGRVENLRVRICQPLLAINSALSLQGLKSLDSLAGPAPVAQTVAALISADVSAKLVSRISALQGSWTKHCSIQDRQRQDLLEKQIQDLQEAKKLFDDATVILQMTATSIQGRASTASDINRDPKSQVQVRDHGFPWETGTPQDHLRIDDGLGAEYFLPVELCETPEAFFELMKFKFQSRSLPGLPQLQKGHILVFEWDERHLVTHESWSQVVKGDRAIKMSFVMGNWRGPPKDRCMRCFKPRSGNNSGLLFKHW</sequence>
<evidence type="ECO:0000313" key="3">
    <source>
        <dbReference type="Proteomes" id="UP000799444"/>
    </source>
</evidence>
<keyword evidence="3" id="KW-1185">Reference proteome</keyword>
<feature type="domain" description="Ubiquitin-like" evidence="1">
    <location>
        <begin position="260"/>
        <end position="342"/>
    </location>
</feature>
<evidence type="ECO:0000259" key="1">
    <source>
        <dbReference type="Pfam" id="PF22893"/>
    </source>
</evidence>
<dbReference type="Pfam" id="PF22893">
    <property type="entry name" value="ULD_2"/>
    <property type="match status" value="1"/>
</dbReference>
<dbReference type="InterPro" id="IPR054464">
    <property type="entry name" value="ULD_fung"/>
</dbReference>
<dbReference type="AlphaFoldDB" id="A0A9P4QUQ1"/>
<dbReference type="EMBL" id="ML996186">
    <property type="protein sequence ID" value="KAF2731935.1"/>
    <property type="molecule type" value="Genomic_DNA"/>
</dbReference>